<comment type="caution">
    <text evidence="2">The sequence shown here is derived from an EMBL/GenBank/DDBJ whole genome shotgun (WGS) entry which is preliminary data.</text>
</comment>
<dbReference type="Gene3D" id="3.40.50.11960">
    <property type="match status" value="1"/>
</dbReference>
<dbReference type="VEuPathDB" id="FungiDB:AeMF1_014981"/>
<proteinExistence type="predicted"/>
<name>A0A6G0WPF5_9STRA</name>
<dbReference type="PANTHER" id="PTHR14659">
    <property type="entry name" value="ALPHA- AND GAMMA-ADAPTIN-BINDING PROTEIN P34"/>
    <property type="match status" value="1"/>
</dbReference>
<feature type="region of interest" description="Disordered" evidence="1">
    <location>
        <begin position="178"/>
        <end position="197"/>
    </location>
</feature>
<accession>A0A6G0WPF5</accession>
<evidence type="ECO:0000313" key="2">
    <source>
        <dbReference type="EMBL" id="KAF0729276.1"/>
    </source>
</evidence>
<dbReference type="Proteomes" id="UP000481153">
    <property type="component" value="Unassembled WGS sequence"/>
</dbReference>
<evidence type="ECO:0000256" key="1">
    <source>
        <dbReference type="SAM" id="MobiDB-lite"/>
    </source>
</evidence>
<gene>
    <name evidence="2" type="ORF">Ae201684_013023</name>
</gene>
<dbReference type="PANTHER" id="PTHR14659:SF1">
    <property type="entry name" value="ALPHA- AND GAMMA-ADAPTIN-BINDING PROTEIN P34"/>
    <property type="match status" value="1"/>
</dbReference>
<reference evidence="2 3" key="1">
    <citation type="submission" date="2019-07" db="EMBL/GenBank/DDBJ databases">
        <title>Genomics analysis of Aphanomyces spp. identifies a new class of oomycete effector associated with host adaptation.</title>
        <authorList>
            <person name="Gaulin E."/>
        </authorList>
    </citation>
    <scope>NUCLEOTIDE SEQUENCE [LARGE SCALE GENOMIC DNA]</scope>
    <source>
        <strain evidence="2 3">ATCC 201684</strain>
    </source>
</reference>
<dbReference type="InterPro" id="IPR019341">
    <property type="entry name" value="Alpha/Gamma-adaptin-bd_p34"/>
</dbReference>
<dbReference type="Pfam" id="PF10199">
    <property type="entry name" value="Adaptin_binding"/>
    <property type="match status" value="1"/>
</dbReference>
<sequence length="268" mass="29545">MTTTSRVLVLGATHAANQQVAEAVLKKIDTSKDTIAWSKVERESSFLSHGVIISTKYYTAPVEFHVHADLCDDWASYEACLLIWDPSDKASWARVQDTVERMEDHSFDALLAISTSSVDGTMSLQNTLDWCLDHGVEHVALERAESEDPASNDEATGIDRVVEALQCTMWKSMEVKANSSSDVAPTPAPQAAPPVAENPPVTEAMFQPSSNNVDEDATNFESLLQEVQSIRAQLNREDVSDDQRRARAADMAMRLWNLLGEDDDSDSD</sequence>
<organism evidence="2 3">
    <name type="scientific">Aphanomyces euteiches</name>
    <dbReference type="NCBI Taxonomy" id="100861"/>
    <lineage>
        <taxon>Eukaryota</taxon>
        <taxon>Sar</taxon>
        <taxon>Stramenopiles</taxon>
        <taxon>Oomycota</taxon>
        <taxon>Saprolegniomycetes</taxon>
        <taxon>Saprolegniales</taxon>
        <taxon>Verrucalvaceae</taxon>
        <taxon>Aphanomyces</taxon>
    </lineage>
</organism>
<evidence type="ECO:0000313" key="3">
    <source>
        <dbReference type="Proteomes" id="UP000481153"/>
    </source>
</evidence>
<protein>
    <submittedName>
        <fullName evidence="2">Uncharacterized protein</fullName>
    </submittedName>
</protein>
<keyword evidence="3" id="KW-1185">Reference proteome</keyword>
<dbReference type="AlphaFoldDB" id="A0A6G0WPF5"/>
<dbReference type="EMBL" id="VJMJ01000166">
    <property type="protein sequence ID" value="KAF0729276.1"/>
    <property type="molecule type" value="Genomic_DNA"/>
</dbReference>